<gene>
    <name evidence="2" type="ORF">TSOC_013774</name>
</gene>
<dbReference type="GO" id="GO:0005634">
    <property type="term" value="C:nucleus"/>
    <property type="evidence" value="ECO:0007669"/>
    <property type="project" value="TreeGrafter"/>
</dbReference>
<evidence type="ECO:0000256" key="1">
    <source>
        <dbReference type="SAM" id="MobiDB-lite"/>
    </source>
</evidence>
<dbReference type="OrthoDB" id="381190at2759"/>
<dbReference type="PANTHER" id="PTHR11139:SF9">
    <property type="entry name" value="SERINE_THREONINE-PROTEIN KINASE MTOR"/>
    <property type="match status" value="1"/>
</dbReference>
<dbReference type="GO" id="GO:0005737">
    <property type="term" value="C:cytoplasm"/>
    <property type="evidence" value="ECO:0007669"/>
    <property type="project" value="TreeGrafter"/>
</dbReference>
<evidence type="ECO:0000313" key="2">
    <source>
        <dbReference type="EMBL" id="PNH00404.1"/>
    </source>
</evidence>
<dbReference type="SUPFAM" id="SSF48371">
    <property type="entry name" value="ARM repeat"/>
    <property type="match status" value="2"/>
</dbReference>
<dbReference type="GO" id="GO:0031932">
    <property type="term" value="C:TORC2 complex"/>
    <property type="evidence" value="ECO:0007669"/>
    <property type="project" value="TreeGrafter"/>
</dbReference>
<feature type="compositionally biased region" description="Pro residues" evidence="1">
    <location>
        <begin position="322"/>
        <end position="331"/>
    </location>
</feature>
<dbReference type="AlphaFoldDB" id="A0A2J7ZJG2"/>
<evidence type="ECO:0000313" key="3">
    <source>
        <dbReference type="Proteomes" id="UP000236333"/>
    </source>
</evidence>
<dbReference type="GO" id="GO:0016242">
    <property type="term" value="P:negative regulation of macroautophagy"/>
    <property type="evidence" value="ECO:0007669"/>
    <property type="project" value="TreeGrafter"/>
</dbReference>
<dbReference type="PANTHER" id="PTHR11139">
    <property type="entry name" value="ATAXIA TELANGIECTASIA MUTATED ATM -RELATED"/>
    <property type="match status" value="1"/>
</dbReference>
<comment type="caution">
    <text evidence="2">The sequence shown here is derived from an EMBL/GenBank/DDBJ whole genome shotgun (WGS) entry which is preliminary data.</text>
</comment>
<organism evidence="2 3">
    <name type="scientific">Tetrabaena socialis</name>
    <dbReference type="NCBI Taxonomy" id="47790"/>
    <lineage>
        <taxon>Eukaryota</taxon>
        <taxon>Viridiplantae</taxon>
        <taxon>Chlorophyta</taxon>
        <taxon>core chlorophytes</taxon>
        <taxon>Chlorophyceae</taxon>
        <taxon>CS clade</taxon>
        <taxon>Chlamydomonadales</taxon>
        <taxon>Tetrabaenaceae</taxon>
        <taxon>Tetrabaena</taxon>
    </lineage>
</organism>
<dbReference type="InterPro" id="IPR011989">
    <property type="entry name" value="ARM-like"/>
</dbReference>
<dbReference type="EMBL" id="PGGS01001433">
    <property type="protein sequence ID" value="PNH00404.1"/>
    <property type="molecule type" value="Genomic_DNA"/>
</dbReference>
<protein>
    <submittedName>
        <fullName evidence="2">Serine/threonine-protein kinase TOR</fullName>
    </submittedName>
</protein>
<reference evidence="2 3" key="1">
    <citation type="journal article" date="2017" name="Mol. Biol. Evol.">
        <title>The 4-celled Tetrabaena socialis nuclear genome reveals the essential components for genetic control of cell number at the origin of multicellularity in the volvocine lineage.</title>
        <authorList>
            <person name="Featherston J."/>
            <person name="Arakaki Y."/>
            <person name="Hanschen E.R."/>
            <person name="Ferris P.J."/>
            <person name="Michod R.E."/>
            <person name="Olson B.J.S.C."/>
            <person name="Nozaki H."/>
            <person name="Durand P.M."/>
        </authorList>
    </citation>
    <scope>NUCLEOTIDE SEQUENCE [LARGE SCALE GENOMIC DNA]</scope>
    <source>
        <strain evidence="2 3">NIES-571</strain>
    </source>
</reference>
<dbReference type="InterPro" id="IPR050517">
    <property type="entry name" value="DDR_Repair_Kinase"/>
</dbReference>
<feature type="region of interest" description="Disordered" evidence="1">
    <location>
        <begin position="318"/>
        <end position="360"/>
    </location>
</feature>
<dbReference type="Proteomes" id="UP000236333">
    <property type="component" value="Unassembled WGS sequence"/>
</dbReference>
<dbReference type="InterPro" id="IPR016024">
    <property type="entry name" value="ARM-type_fold"/>
</dbReference>
<dbReference type="GO" id="GO:0004674">
    <property type="term" value="F:protein serine/threonine kinase activity"/>
    <property type="evidence" value="ECO:0007669"/>
    <property type="project" value="TreeGrafter"/>
</dbReference>
<proteinExistence type="predicted"/>
<keyword evidence="3" id="KW-1185">Reference proteome</keyword>
<accession>A0A2J7ZJG2</accession>
<dbReference type="GO" id="GO:0031929">
    <property type="term" value="P:TOR signaling"/>
    <property type="evidence" value="ECO:0007669"/>
    <property type="project" value="TreeGrafter"/>
</dbReference>
<feature type="non-terminal residue" evidence="2">
    <location>
        <position position="385"/>
    </location>
</feature>
<keyword evidence="2" id="KW-0808">Transferase</keyword>
<name>A0A2J7ZJG2_9CHLO</name>
<sequence>MRNFSVELLKESPSPALRACFGLAQVHPTMARELFAAGFVSCWAELDAPLQEQLVRSLEAALASPTIPPETVTSLLNLAEFMEHDDKRLPLDTRTLGALAEKQYVPELLPKFVAVFGEAERAGSWDLVRPALGALEALGGAVDDSLHLLLSSMVRLISPAASSTPPEIRRAALRSMRKLIPRMQLGGYASAVLHPLIKVLDGQSDEQLRRDALDTMCAVAVCLGPDFAIFVPTIRKLLRYNPMAITQPGVAGYGAGSGAPHVMLAFLKHLWTQGQRGEAYSRIKDLVRELQANAVPPAAAAAAATAAAAAATANAAANLAAPPTPPGPPQQPAGGRGASAFVAAPGSSGALTPQQGGGPRWLDRPQASLNGRAFLRLGIWQWAMN</sequence>
<keyword evidence="2" id="KW-0418">Kinase</keyword>
<dbReference type="Gene3D" id="1.25.10.10">
    <property type="entry name" value="Leucine-rich Repeat Variant"/>
    <property type="match status" value="1"/>
</dbReference>
<dbReference type="GO" id="GO:0031931">
    <property type="term" value="C:TORC1 complex"/>
    <property type="evidence" value="ECO:0007669"/>
    <property type="project" value="TreeGrafter"/>
</dbReference>